<keyword evidence="1" id="KW-0560">Oxidoreductase</keyword>
<dbReference type="InterPro" id="IPR050740">
    <property type="entry name" value="Aldehyde_DH_Superfamily"/>
</dbReference>
<protein>
    <recommendedName>
        <fullName evidence="2">Aldehyde dehydrogenase domain-containing protein</fullName>
    </recommendedName>
</protein>
<name>A0A382KHX8_9ZZZZ</name>
<feature type="non-terminal residue" evidence="3">
    <location>
        <position position="1"/>
    </location>
</feature>
<dbReference type="SUPFAM" id="SSF53720">
    <property type="entry name" value="ALDH-like"/>
    <property type="match status" value="1"/>
</dbReference>
<evidence type="ECO:0000313" key="3">
    <source>
        <dbReference type="EMBL" id="SVC24090.1"/>
    </source>
</evidence>
<dbReference type="GO" id="GO:0005829">
    <property type="term" value="C:cytosol"/>
    <property type="evidence" value="ECO:0007669"/>
    <property type="project" value="TreeGrafter"/>
</dbReference>
<organism evidence="3">
    <name type="scientific">marine metagenome</name>
    <dbReference type="NCBI Taxonomy" id="408172"/>
    <lineage>
        <taxon>unclassified sequences</taxon>
        <taxon>metagenomes</taxon>
        <taxon>ecological metagenomes</taxon>
    </lineage>
</organism>
<sequence>NDSDYGLAAYVFTQDLNRVMRIARDLKFGEIYVNRPIGEALQGYHSGYRLSGVGGEDGKYGLDGYLQKKTIYVSYASKRQPNK</sequence>
<evidence type="ECO:0000256" key="1">
    <source>
        <dbReference type="ARBA" id="ARBA00023002"/>
    </source>
</evidence>
<dbReference type="PANTHER" id="PTHR43353">
    <property type="entry name" value="SUCCINATE-SEMIALDEHYDE DEHYDROGENASE, MITOCHONDRIAL"/>
    <property type="match status" value="1"/>
</dbReference>
<evidence type="ECO:0000259" key="2">
    <source>
        <dbReference type="Pfam" id="PF00171"/>
    </source>
</evidence>
<dbReference type="Pfam" id="PF00171">
    <property type="entry name" value="Aldedh"/>
    <property type="match status" value="1"/>
</dbReference>
<dbReference type="InterPro" id="IPR016161">
    <property type="entry name" value="Ald_DH/histidinol_DH"/>
</dbReference>
<dbReference type="EMBL" id="UINC01080811">
    <property type="protein sequence ID" value="SVC24090.1"/>
    <property type="molecule type" value="Genomic_DNA"/>
</dbReference>
<dbReference type="PANTHER" id="PTHR43353:SF5">
    <property type="entry name" value="SUCCINATE-SEMIALDEHYDE DEHYDROGENASE, MITOCHONDRIAL"/>
    <property type="match status" value="1"/>
</dbReference>
<proteinExistence type="predicted"/>
<reference evidence="3" key="1">
    <citation type="submission" date="2018-05" db="EMBL/GenBank/DDBJ databases">
        <authorList>
            <person name="Lanie J.A."/>
            <person name="Ng W.-L."/>
            <person name="Kazmierczak K.M."/>
            <person name="Andrzejewski T.M."/>
            <person name="Davidsen T.M."/>
            <person name="Wayne K.J."/>
            <person name="Tettelin H."/>
            <person name="Glass J.I."/>
            <person name="Rusch D."/>
            <person name="Podicherti R."/>
            <person name="Tsui H.-C.T."/>
            <person name="Winkler M.E."/>
        </authorList>
    </citation>
    <scope>NUCLEOTIDE SEQUENCE</scope>
</reference>
<dbReference type="GO" id="GO:0004777">
    <property type="term" value="F:succinate-semialdehyde dehydrogenase (NAD+) activity"/>
    <property type="evidence" value="ECO:0007669"/>
    <property type="project" value="TreeGrafter"/>
</dbReference>
<accession>A0A382KHX8</accession>
<feature type="domain" description="Aldehyde dehydrogenase" evidence="2">
    <location>
        <begin position="1"/>
        <end position="71"/>
    </location>
</feature>
<dbReference type="AlphaFoldDB" id="A0A382KHX8"/>
<dbReference type="InterPro" id="IPR015590">
    <property type="entry name" value="Aldehyde_DH_dom"/>
</dbReference>
<dbReference type="GO" id="GO:0009450">
    <property type="term" value="P:gamma-aminobutyric acid catabolic process"/>
    <property type="evidence" value="ECO:0007669"/>
    <property type="project" value="TreeGrafter"/>
</dbReference>
<gene>
    <name evidence="3" type="ORF">METZ01_LOCUS276944</name>
</gene>
<dbReference type="InterPro" id="IPR016163">
    <property type="entry name" value="Ald_DH_C"/>
</dbReference>
<dbReference type="Gene3D" id="3.40.309.10">
    <property type="entry name" value="Aldehyde Dehydrogenase, Chain A, domain 2"/>
    <property type="match status" value="1"/>
</dbReference>